<comment type="caution">
    <text evidence="1">The sequence shown here is derived from an EMBL/GenBank/DDBJ whole genome shotgun (WGS) entry which is preliminary data.</text>
</comment>
<proteinExistence type="predicted"/>
<dbReference type="RefSeq" id="WP_165840677.1">
    <property type="nucleotide sequence ID" value="NZ_AZSP01000273.1"/>
</dbReference>
<sequence>MSHAITSLLGSDAPAAGGRHLVIEDLDSMPEQGVALLSICINASPIAPAFNGHEQHQG</sequence>
<reference evidence="1 2" key="1">
    <citation type="submission" date="2013-12" db="EMBL/GenBank/DDBJ databases">
        <title>Annotated genome of Streptomyces scopuliridis.</title>
        <authorList>
            <person name="Olson J.B."/>
        </authorList>
    </citation>
    <scope>NUCLEOTIDE SEQUENCE [LARGE SCALE GENOMIC DNA]</scope>
    <source>
        <strain evidence="1 2">RB72</strain>
    </source>
</reference>
<dbReference type="Proteomes" id="UP000245992">
    <property type="component" value="Unassembled WGS sequence"/>
</dbReference>
<protein>
    <submittedName>
        <fullName evidence="1">Uncharacterized protein</fullName>
    </submittedName>
</protein>
<gene>
    <name evidence="1" type="ORF">Y717_22375</name>
</gene>
<accession>A0A2T7SXF5</accession>
<name>A0A2T7SXF5_9ACTN</name>
<dbReference type="AlphaFoldDB" id="A0A2T7SXF5"/>
<dbReference type="STRING" id="1440053.GCA_000718095_04114"/>
<evidence type="ECO:0000313" key="2">
    <source>
        <dbReference type="Proteomes" id="UP000245992"/>
    </source>
</evidence>
<dbReference type="EMBL" id="AZSP01000273">
    <property type="protein sequence ID" value="PVE07586.1"/>
    <property type="molecule type" value="Genomic_DNA"/>
</dbReference>
<evidence type="ECO:0000313" key="1">
    <source>
        <dbReference type="EMBL" id="PVE07586.1"/>
    </source>
</evidence>
<keyword evidence="2" id="KW-1185">Reference proteome</keyword>
<dbReference type="GeneID" id="95546148"/>
<organism evidence="1 2">
    <name type="scientific">Streptomyces scopuliridis RB72</name>
    <dbReference type="NCBI Taxonomy" id="1440053"/>
    <lineage>
        <taxon>Bacteria</taxon>
        <taxon>Bacillati</taxon>
        <taxon>Actinomycetota</taxon>
        <taxon>Actinomycetes</taxon>
        <taxon>Kitasatosporales</taxon>
        <taxon>Streptomycetaceae</taxon>
        <taxon>Streptomyces</taxon>
    </lineage>
</organism>